<evidence type="ECO:0000313" key="3">
    <source>
        <dbReference type="Proteomes" id="UP000019277"/>
    </source>
</evidence>
<dbReference type="EMBL" id="AYXG01000014">
    <property type="protein sequence ID" value="EWC64331.1"/>
    <property type="molecule type" value="Genomic_DNA"/>
</dbReference>
<dbReference type="RefSeq" id="WP_052020443.1">
    <property type="nucleotide sequence ID" value="NZ_AYXG01000014.1"/>
</dbReference>
<dbReference type="Pfam" id="PF06197">
    <property type="entry name" value="DUF998"/>
    <property type="match status" value="1"/>
</dbReference>
<dbReference type="InterPro" id="IPR009339">
    <property type="entry name" value="DUF998"/>
</dbReference>
<dbReference type="AlphaFoldDB" id="W7J5Q5"/>
<dbReference type="eggNOG" id="COG3371">
    <property type="taxonomic scope" value="Bacteria"/>
</dbReference>
<dbReference type="Proteomes" id="UP000019277">
    <property type="component" value="Unassembled WGS sequence"/>
</dbReference>
<evidence type="ECO:0000313" key="2">
    <source>
        <dbReference type="EMBL" id="EWC64331.1"/>
    </source>
</evidence>
<keyword evidence="1" id="KW-1133">Transmembrane helix</keyword>
<comment type="caution">
    <text evidence="2">The sequence shown here is derived from an EMBL/GenBank/DDBJ whole genome shotgun (WGS) entry which is preliminary data.</text>
</comment>
<evidence type="ECO:0000256" key="1">
    <source>
        <dbReference type="SAM" id="Phobius"/>
    </source>
</evidence>
<keyword evidence="1" id="KW-0812">Transmembrane</keyword>
<protein>
    <submittedName>
        <fullName evidence="2">Putative integral membrane protein</fullName>
    </submittedName>
</protein>
<feature type="transmembrane region" description="Helical" evidence="1">
    <location>
        <begin position="80"/>
        <end position="98"/>
    </location>
</feature>
<proteinExistence type="predicted"/>
<keyword evidence="1" id="KW-0472">Membrane</keyword>
<reference evidence="2 3" key="1">
    <citation type="journal article" date="2014" name="Genome Announc.">
        <title>Draft Genome Sequence of the Antitrypanosomally Active Sponge-Associated Bacterium Actinokineospora sp. Strain EG49.</title>
        <authorList>
            <person name="Harjes J."/>
            <person name="Ryu T."/>
            <person name="Abdelmohsen U.R."/>
            <person name="Moitinho-Silva L."/>
            <person name="Horn H."/>
            <person name="Ravasi T."/>
            <person name="Hentschel U."/>
        </authorList>
    </citation>
    <scope>NUCLEOTIDE SEQUENCE [LARGE SCALE GENOMIC DNA]</scope>
    <source>
        <strain evidence="2 3">EG49</strain>
    </source>
</reference>
<keyword evidence="3" id="KW-1185">Reference proteome</keyword>
<feature type="transmembrane region" description="Helical" evidence="1">
    <location>
        <begin position="50"/>
        <end position="73"/>
    </location>
</feature>
<name>W7J5Q5_9PSEU</name>
<organism evidence="2 3">
    <name type="scientific">Actinokineospora spheciospongiae</name>
    <dbReference type="NCBI Taxonomy" id="909613"/>
    <lineage>
        <taxon>Bacteria</taxon>
        <taxon>Bacillati</taxon>
        <taxon>Actinomycetota</taxon>
        <taxon>Actinomycetes</taxon>
        <taxon>Pseudonocardiales</taxon>
        <taxon>Pseudonocardiaceae</taxon>
        <taxon>Actinokineospora</taxon>
    </lineage>
</organism>
<sequence>MTVRRWAVLSSLLAPVALIGGWTAAAAVHPDFDQVRDTISALAAVDAPNRWIMTAGLAVVGACHVVTAAGLTGARPAGRVLLAVAGVASAAVAALPQPAAGHQVAAAVAFGALSIWPAVAAAPGVRSSWAATAVFLLCLAGFGLSLHADHLVGLAERVLAGAQVFWPAVAVLAHRDGGHRDR</sequence>
<dbReference type="OrthoDB" id="5118673at2"/>
<feature type="transmembrane region" description="Helical" evidence="1">
    <location>
        <begin position="129"/>
        <end position="148"/>
    </location>
</feature>
<feature type="transmembrane region" description="Helical" evidence="1">
    <location>
        <begin position="104"/>
        <end position="122"/>
    </location>
</feature>
<accession>W7J5Q5</accession>
<gene>
    <name evidence="2" type="ORF">UO65_0341</name>
</gene>